<keyword evidence="3" id="KW-1185">Reference proteome</keyword>
<sequence length="273" mass="32312">MESERKVIRGRPSKQAVMNKIAEKDEKQPTITCKTKGINTSDKTVEIEQNADQNMTIALDKMMLSIKTMMEEIRNVREEIREIRKDHEEIIDVVKEITNMKKTIEEKDLKWSEEKRKLEDRITILERADEERKRKEKKCNIIIKGLNGKGTMEEIKQFMQIKLKIEPKIETTQVINTGNNNKMIRVKLADWENKQLVNSNKKLLKGEQIYIDNDLTKRQREIQSKINKYAKEQREKGRNTKIGYQRLQVDDELLVWKEGAGLVKSRLFRKQEN</sequence>
<reference evidence="2" key="2">
    <citation type="journal article" date="2023" name="Commun. Biol.">
        <title>Intrasexual cuticular hydrocarbon dimorphism in a wasp sheds light on hydrocarbon biosynthesis genes in Hymenoptera.</title>
        <authorList>
            <person name="Moris V.C."/>
            <person name="Podsiadlowski L."/>
            <person name="Martin S."/>
            <person name="Oeyen J.P."/>
            <person name="Donath A."/>
            <person name="Petersen M."/>
            <person name="Wilbrandt J."/>
            <person name="Misof B."/>
            <person name="Liedtke D."/>
            <person name="Thamm M."/>
            <person name="Scheiner R."/>
            <person name="Schmitt T."/>
            <person name="Niehuis O."/>
        </authorList>
    </citation>
    <scope>NUCLEOTIDE SEQUENCE</scope>
    <source>
        <strain evidence="2">GBR_01_08_01A</strain>
    </source>
</reference>
<evidence type="ECO:0000313" key="2">
    <source>
        <dbReference type="EMBL" id="KAK2574881.1"/>
    </source>
</evidence>
<proteinExistence type="predicted"/>
<dbReference type="AlphaFoldDB" id="A0AAD9R9C8"/>
<dbReference type="Proteomes" id="UP001258017">
    <property type="component" value="Unassembled WGS sequence"/>
</dbReference>
<comment type="caution">
    <text evidence="2">The sequence shown here is derived from an EMBL/GenBank/DDBJ whole genome shotgun (WGS) entry which is preliminary data.</text>
</comment>
<evidence type="ECO:0000313" key="3">
    <source>
        <dbReference type="Proteomes" id="UP001258017"/>
    </source>
</evidence>
<accession>A0AAD9R9C8</accession>
<name>A0AAD9R9C8_9HYME</name>
<organism evidence="2 3">
    <name type="scientific">Odynerus spinipes</name>
    <dbReference type="NCBI Taxonomy" id="1348599"/>
    <lineage>
        <taxon>Eukaryota</taxon>
        <taxon>Metazoa</taxon>
        <taxon>Ecdysozoa</taxon>
        <taxon>Arthropoda</taxon>
        <taxon>Hexapoda</taxon>
        <taxon>Insecta</taxon>
        <taxon>Pterygota</taxon>
        <taxon>Neoptera</taxon>
        <taxon>Endopterygota</taxon>
        <taxon>Hymenoptera</taxon>
        <taxon>Apocrita</taxon>
        <taxon>Aculeata</taxon>
        <taxon>Vespoidea</taxon>
        <taxon>Vespidae</taxon>
        <taxon>Eumeninae</taxon>
        <taxon>Odynerus</taxon>
    </lineage>
</organism>
<dbReference type="EMBL" id="JAIFRP010004556">
    <property type="protein sequence ID" value="KAK2574881.1"/>
    <property type="molecule type" value="Genomic_DNA"/>
</dbReference>
<feature type="coiled-coil region" evidence="1">
    <location>
        <begin position="59"/>
        <end position="93"/>
    </location>
</feature>
<reference evidence="2" key="1">
    <citation type="submission" date="2021-08" db="EMBL/GenBank/DDBJ databases">
        <authorList>
            <person name="Misof B."/>
            <person name="Oliver O."/>
            <person name="Podsiadlowski L."/>
            <person name="Donath A."/>
            <person name="Peters R."/>
            <person name="Mayer C."/>
            <person name="Rust J."/>
            <person name="Gunkel S."/>
            <person name="Lesny P."/>
            <person name="Martin S."/>
            <person name="Oeyen J.P."/>
            <person name="Petersen M."/>
            <person name="Panagiotis P."/>
            <person name="Wilbrandt J."/>
            <person name="Tanja T."/>
        </authorList>
    </citation>
    <scope>NUCLEOTIDE SEQUENCE</scope>
    <source>
        <strain evidence="2">GBR_01_08_01A</strain>
        <tissue evidence="2">Thorax + abdomen</tissue>
    </source>
</reference>
<gene>
    <name evidence="2" type="ORF">KPH14_013012</name>
</gene>
<protein>
    <submittedName>
        <fullName evidence="2">Uncharacterized protein</fullName>
    </submittedName>
</protein>
<evidence type="ECO:0000256" key="1">
    <source>
        <dbReference type="SAM" id="Coils"/>
    </source>
</evidence>
<keyword evidence="1" id="KW-0175">Coiled coil</keyword>